<dbReference type="EMBL" id="KZ852265">
    <property type="protein sequence ID" value="RDH26139.1"/>
    <property type="molecule type" value="Genomic_DNA"/>
</dbReference>
<dbReference type="STRING" id="1341132.A0A3F3PGZ6"/>
<dbReference type="GeneID" id="38141088"/>
<dbReference type="Proteomes" id="UP000253729">
    <property type="component" value="Unassembled WGS sequence"/>
</dbReference>
<proteinExistence type="predicted"/>
<dbReference type="AlphaFoldDB" id="A0A3F3PGZ6"/>
<organism evidence="2 3">
    <name type="scientific">Aspergillus welwitschiae</name>
    <dbReference type="NCBI Taxonomy" id="1341132"/>
    <lineage>
        <taxon>Eukaryota</taxon>
        <taxon>Fungi</taxon>
        <taxon>Dikarya</taxon>
        <taxon>Ascomycota</taxon>
        <taxon>Pezizomycotina</taxon>
        <taxon>Eurotiomycetes</taxon>
        <taxon>Eurotiomycetidae</taxon>
        <taxon>Eurotiales</taxon>
        <taxon>Aspergillaceae</taxon>
        <taxon>Aspergillus</taxon>
        <taxon>Aspergillus subgen. Circumdati</taxon>
    </lineage>
</organism>
<feature type="region of interest" description="Disordered" evidence="1">
    <location>
        <begin position="114"/>
        <end position="270"/>
    </location>
</feature>
<feature type="compositionally biased region" description="Polar residues" evidence="1">
    <location>
        <begin position="174"/>
        <end position="201"/>
    </location>
</feature>
<feature type="region of interest" description="Disordered" evidence="1">
    <location>
        <begin position="54"/>
        <end position="82"/>
    </location>
</feature>
<protein>
    <submittedName>
        <fullName evidence="2">Uncharacterized protein</fullName>
    </submittedName>
</protein>
<evidence type="ECO:0000313" key="3">
    <source>
        <dbReference type="Proteomes" id="UP000253729"/>
    </source>
</evidence>
<name>A0A3F3PGZ6_9EURO</name>
<reference evidence="2 3" key="1">
    <citation type="submission" date="2018-07" db="EMBL/GenBank/DDBJ databases">
        <title>The genomes of Aspergillus section Nigri reveals drivers in fungal speciation.</title>
        <authorList>
            <consortium name="DOE Joint Genome Institute"/>
            <person name="Vesth T.C."/>
            <person name="Nybo J."/>
            <person name="Theobald S."/>
            <person name="Brandl J."/>
            <person name="Frisvad J.C."/>
            <person name="Nielsen K.F."/>
            <person name="Lyhne E.K."/>
            <person name="Kogle M.E."/>
            <person name="Kuo A."/>
            <person name="Riley R."/>
            <person name="Clum A."/>
            <person name="Nolan M."/>
            <person name="Lipzen A."/>
            <person name="Salamov A."/>
            <person name="Henrissat B."/>
            <person name="Wiebenga A."/>
            <person name="De vries R.P."/>
            <person name="Grigoriev I.V."/>
            <person name="Mortensen U.H."/>
            <person name="Andersen M.R."/>
            <person name="Baker S.E."/>
        </authorList>
    </citation>
    <scope>NUCLEOTIDE SEQUENCE [LARGE SCALE GENOMIC DNA]</scope>
    <source>
        <strain evidence="2 3">CBS 139.54b</strain>
    </source>
</reference>
<feature type="compositionally biased region" description="Low complexity" evidence="1">
    <location>
        <begin position="128"/>
        <end position="139"/>
    </location>
</feature>
<evidence type="ECO:0000256" key="1">
    <source>
        <dbReference type="SAM" id="MobiDB-lite"/>
    </source>
</evidence>
<dbReference type="RefSeq" id="XP_026619161.1">
    <property type="nucleotide sequence ID" value="XM_026772732.1"/>
</dbReference>
<feature type="compositionally biased region" description="Polar residues" evidence="1">
    <location>
        <begin position="56"/>
        <end position="82"/>
    </location>
</feature>
<evidence type="ECO:0000313" key="2">
    <source>
        <dbReference type="EMBL" id="RDH26139.1"/>
    </source>
</evidence>
<gene>
    <name evidence="2" type="ORF">BDQ94DRAFT_176620</name>
</gene>
<sequence length="385" mass="43132">MAQHIREINTAVQIAVVAGVVQKEAVSVRSPLHAFAREGNFNLVALRLSANKYSGRGSTDTGNRLFSTQLSPTARRQQEASFQTEMRKKVGLMYQQQLQRVDSLEQWQPQLVAQKTSGGTQGADSDHSGQSQAESQQQSPAVRSAQHDRVSDVAQTDHVVHEPQASQAHHEGEQNQGSQRVPHNRVAGSSGSSHIRVSRQNHYQKDPDQAIQPTLSNGTSQSTQTNDVSERIQHQDSQRPAIKQEEESQNEEQQQRAPQPTRVRNNRRTITDQCLRQRGITRSTSGFVPPRSEHERRRKVSLLSVLPMIMEALQQTRSLSQSRVTKQELNGSRDPLCDCYGALFASSFPFLMLATYIGTWEFSLTAIMAQAGEKMRLYQQQKTSK</sequence>
<keyword evidence="3" id="KW-1185">Reference proteome</keyword>
<accession>A0A3F3PGZ6</accession>
<feature type="compositionally biased region" description="Polar residues" evidence="1">
    <location>
        <begin position="211"/>
        <end position="227"/>
    </location>
</feature>
<feature type="compositionally biased region" description="Basic and acidic residues" evidence="1">
    <location>
        <begin position="228"/>
        <end position="246"/>
    </location>
</feature>